<reference evidence="2 3" key="1">
    <citation type="submission" date="2018-08" db="EMBL/GenBank/DDBJ databases">
        <title>Sequencing the genomes of 1000 actinobacteria strains.</title>
        <authorList>
            <person name="Klenk H.-P."/>
        </authorList>
    </citation>
    <scope>NUCLEOTIDE SEQUENCE [LARGE SCALE GENOMIC DNA]</scope>
    <source>
        <strain evidence="2 3">DSM 43927</strain>
    </source>
</reference>
<dbReference type="PROSITE" id="PS51186">
    <property type="entry name" value="GNAT"/>
    <property type="match status" value="1"/>
</dbReference>
<comment type="caution">
    <text evidence="2">The sequence shown here is derived from an EMBL/GenBank/DDBJ whole genome shotgun (WGS) entry which is preliminary data.</text>
</comment>
<dbReference type="RefSeq" id="WP_170177583.1">
    <property type="nucleotide sequence ID" value="NZ_QTTT01000001.1"/>
</dbReference>
<feature type="domain" description="N-acetyltransferase" evidence="1">
    <location>
        <begin position="2"/>
        <end position="167"/>
    </location>
</feature>
<protein>
    <submittedName>
        <fullName evidence="2">RimJ/RimL family protein N-acetyltransferase</fullName>
    </submittedName>
</protein>
<accession>A0A3D9SL02</accession>
<keyword evidence="2" id="KW-0808">Transferase</keyword>
<dbReference type="InterPro" id="IPR000182">
    <property type="entry name" value="GNAT_dom"/>
</dbReference>
<name>A0A3D9SL02_9ACTN</name>
<keyword evidence="3" id="KW-1185">Reference proteome</keyword>
<gene>
    <name evidence="2" type="ORF">DFJ69_1820</name>
</gene>
<dbReference type="Proteomes" id="UP000256661">
    <property type="component" value="Unassembled WGS sequence"/>
</dbReference>
<dbReference type="AlphaFoldDB" id="A0A3D9SL02"/>
<dbReference type="PANTHER" id="PTHR43415:SF5">
    <property type="entry name" value="ACETYLTRANSFERASE"/>
    <property type="match status" value="1"/>
</dbReference>
<evidence type="ECO:0000313" key="2">
    <source>
        <dbReference type="EMBL" id="REE96387.1"/>
    </source>
</evidence>
<dbReference type="Gene3D" id="3.40.630.30">
    <property type="match status" value="1"/>
</dbReference>
<evidence type="ECO:0000313" key="3">
    <source>
        <dbReference type="Proteomes" id="UP000256661"/>
    </source>
</evidence>
<dbReference type="PANTHER" id="PTHR43415">
    <property type="entry name" value="SPERMIDINE N(1)-ACETYLTRANSFERASE"/>
    <property type="match status" value="1"/>
</dbReference>
<organism evidence="2 3">
    <name type="scientific">Thermomonospora umbrina</name>
    <dbReference type="NCBI Taxonomy" id="111806"/>
    <lineage>
        <taxon>Bacteria</taxon>
        <taxon>Bacillati</taxon>
        <taxon>Actinomycetota</taxon>
        <taxon>Actinomycetes</taxon>
        <taxon>Streptosporangiales</taxon>
        <taxon>Thermomonosporaceae</taxon>
        <taxon>Thermomonospora</taxon>
    </lineage>
</organism>
<sequence length="175" mass="19913">MIELRDFLPSDVPDLVSWIDGPGSLILWSGPSAFRWPLDDAQLLSSLDTERRRRRSWTAVETNAPDTPLGHISLAREPHASTGRLGRVLVSPQARGRGLGELLVTSVQQLAFNELHLHRLSLGVFAHNERALHLYERLGFVREGTLREVCWVEGVWWSTVEMGLLDHEWRAARRH</sequence>
<dbReference type="GO" id="GO:0016747">
    <property type="term" value="F:acyltransferase activity, transferring groups other than amino-acyl groups"/>
    <property type="evidence" value="ECO:0007669"/>
    <property type="project" value="InterPro"/>
</dbReference>
<dbReference type="SUPFAM" id="SSF55729">
    <property type="entry name" value="Acyl-CoA N-acyltransferases (Nat)"/>
    <property type="match status" value="1"/>
</dbReference>
<dbReference type="Pfam" id="PF00583">
    <property type="entry name" value="Acetyltransf_1"/>
    <property type="match status" value="1"/>
</dbReference>
<dbReference type="CDD" id="cd04301">
    <property type="entry name" value="NAT_SF"/>
    <property type="match status" value="1"/>
</dbReference>
<evidence type="ECO:0000259" key="1">
    <source>
        <dbReference type="PROSITE" id="PS51186"/>
    </source>
</evidence>
<proteinExistence type="predicted"/>
<dbReference type="InterPro" id="IPR016181">
    <property type="entry name" value="Acyl_CoA_acyltransferase"/>
</dbReference>
<dbReference type="EMBL" id="QTTT01000001">
    <property type="protein sequence ID" value="REE96387.1"/>
    <property type="molecule type" value="Genomic_DNA"/>
</dbReference>